<evidence type="ECO:0000256" key="9">
    <source>
        <dbReference type="ARBA" id="ARBA00023065"/>
    </source>
</evidence>
<evidence type="ECO:0000256" key="10">
    <source>
        <dbReference type="ARBA" id="ARBA00023136"/>
    </source>
</evidence>
<dbReference type="RefSeq" id="WP_323691574.1">
    <property type="nucleotide sequence ID" value="NZ_CP116341.1"/>
</dbReference>
<evidence type="ECO:0000256" key="11">
    <source>
        <dbReference type="HAMAP-Rule" id="MF_00276"/>
    </source>
</evidence>
<dbReference type="InterPro" id="IPR003820">
    <property type="entry name" value="KdpC"/>
</dbReference>
<keyword evidence="3 11" id="KW-0633">Potassium transport</keyword>
<dbReference type="NCBIfam" id="TIGR00681">
    <property type="entry name" value="kdpC"/>
    <property type="match status" value="1"/>
</dbReference>
<name>A0ABZ0KY99_9BACL</name>
<keyword evidence="9 11" id="KW-0406">Ion transport</keyword>
<keyword evidence="10 11" id="KW-0472">Membrane</keyword>
<dbReference type="HAMAP" id="MF_00276">
    <property type="entry name" value="KdpC"/>
    <property type="match status" value="1"/>
</dbReference>
<evidence type="ECO:0000256" key="2">
    <source>
        <dbReference type="ARBA" id="ARBA00022475"/>
    </source>
</evidence>
<keyword evidence="1 11" id="KW-0813">Transport</keyword>
<dbReference type="EMBL" id="CP116341">
    <property type="protein sequence ID" value="WOV83884.1"/>
    <property type="molecule type" value="Genomic_DNA"/>
</dbReference>
<evidence type="ECO:0000256" key="4">
    <source>
        <dbReference type="ARBA" id="ARBA00022692"/>
    </source>
</evidence>
<evidence type="ECO:0000256" key="5">
    <source>
        <dbReference type="ARBA" id="ARBA00022741"/>
    </source>
</evidence>
<protein>
    <recommendedName>
        <fullName evidence="11">Potassium-transporting ATPase KdpC subunit</fullName>
    </recommendedName>
    <alternativeName>
        <fullName evidence="11">ATP phosphohydrolase [potassium-transporting] C chain</fullName>
    </alternativeName>
    <alternativeName>
        <fullName evidence="11">Potassium-binding and translocating subunit C</fullName>
    </alternativeName>
    <alternativeName>
        <fullName evidence="11">Potassium-translocating ATPase C chain</fullName>
    </alternativeName>
</protein>
<keyword evidence="6 11" id="KW-0067">ATP-binding</keyword>
<comment type="subcellular location">
    <subcellularLocation>
        <location evidence="11">Cell membrane</location>
        <topology evidence="11">Single-pass membrane protein</topology>
    </subcellularLocation>
</comment>
<evidence type="ECO:0000256" key="8">
    <source>
        <dbReference type="ARBA" id="ARBA00022989"/>
    </source>
</evidence>
<sequence length="212" mass="23161">MKGFFQYTKQAMLVTCTMFVLCGLIYPFAVTAVAKMVFNKQANGSLIEVDGQIVGSEKIGQRFNAPEYLWGRVSAVNYNTYTKEDIVADVNGKTAYSGVSSGSFNYAPSNPELLTRIETDIESFLKANPDVKREQIPADLLTASGSGLDPHISVEAARIQMNRISQASGIPLDKVDAIVKANTEDRVFGVFGEDNVNVLGTNLAIYEIMNEK</sequence>
<dbReference type="PIRSF" id="PIRSF001296">
    <property type="entry name" value="K_ATPase_KdpC"/>
    <property type="match status" value="1"/>
</dbReference>
<gene>
    <name evidence="11 12" type="primary">kdpC</name>
    <name evidence="12" type="ORF">PGH26_13525</name>
</gene>
<keyword evidence="4 11" id="KW-0812">Transmembrane</keyword>
<dbReference type="Proteomes" id="UP001303532">
    <property type="component" value="Chromosome"/>
</dbReference>
<accession>A0ABZ0KY99</accession>
<evidence type="ECO:0000313" key="12">
    <source>
        <dbReference type="EMBL" id="WOV83884.1"/>
    </source>
</evidence>
<evidence type="ECO:0000256" key="7">
    <source>
        <dbReference type="ARBA" id="ARBA00022958"/>
    </source>
</evidence>
<keyword evidence="5 11" id="KW-0547">Nucleotide-binding</keyword>
<keyword evidence="8 11" id="KW-1133">Transmembrane helix</keyword>
<reference evidence="12 13" key="1">
    <citation type="submission" date="2023-01" db="EMBL/GenBank/DDBJ databases">
        <title>Sporosarcina sp. nov., isolated from Korean tranditional fermented seafood 'Jeotgal'.</title>
        <authorList>
            <person name="Yang A.-I."/>
        </authorList>
    </citation>
    <scope>NUCLEOTIDE SEQUENCE [LARGE SCALE GENOMIC DNA]</scope>
    <source>
        <strain evidence="12 13">B2O-1</strain>
    </source>
</reference>
<dbReference type="PANTHER" id="PTHR30042:SF2">
    <property type="entry name" value="POTASSIUM-TRANSPORTING ATPASE KDPC SUBUNIT"/>
    <property type="match status" value="1"/>
</dbReference>
<keyword evidence="13" id="KW-1185">Reference proteome</keyword>
<comment type="subunit">
    <text evidence="11">The system is composed of three essential subunits: KdpA, KdpB and KdpC.</text>
</comment>
<evidence type="ECO:0000256" key="6">
    <source>
        <dbReference type="ARBA" id="ARBA00022840"/>
    </source>
</evidence>
<dbReference type="PANTHER" id="PTHR30042">
    <property type="entry name" value="POTASSIUM-TRANSPORTING ATPASE C CHAIN"/>
    <property type="match status" value="1"/>
</dbReference>
<keyword evidence="7 11" id="KW-0630">Potassium</keyword>
<evidence type="ECO:0000313" key="13">
    <source>
        <dbReference type="Proteomes" id="UP001303532"/>
    </source>
</evidence>
<proteinExistence type="inferred from homology"/>
<comment type="function">
    <text evidence="11">Part of the high-affinity ATP-driven potassium transport (or Kdp) system, which catalyzes the hydrolysis of ATP coupled with the electrogenic transport of potassium into the cytoplasm. This subunit acts as a catalytic chaperone that increases the ATP-binding affinity of the ATP-hydrolyzing subunit KdpB by the formation of a transient KdpB/KdpC/ATP ternary complex.</text>
</comment>
<comment type="similarity">
    <text evidence="11">Belongs to the KdpC family.</text>
</comment>
<organism evidence="12 13">
    <name type="scientific">Sporosarcina jeotgali</name>
    <dbReference type="NCBI Taxonomy" id="3020056"/>
    <lineage>
        <taxon>Bacteria</taxon>
        <taxon>Bacillati</taxon>
        <taxon>Bacillota</taxon>
        <taxon>Bacilli</taxon>
        <taxon>Bacillales</taxon>
        <taxon>Caryophanaceae</taxon>
        <taxon>Sporosarcina</taxon>
    </lineage>
</organism>
<keyword evidence="2 11" id="KW-1003">Cell membrane</keyword>
<dbReference type="Pfam" id="PF02669">
    <property type="entry name" value="KdpC"/>
    <property type="match status" value="1"/>
</dbReference>
<evidence type="ECO:0000256" key="1">
    <source>
        <dbReference type="ARBA" id="ARBA00022448"/>
    </source>
</evidence>
<evidence type="ECO:0000256" key="3">
    <source>
        <dbReference type="ARBA" id="ARBA00022538"/>
    </source>
</evidence>